<evidence type="ECO:0000313" key="2">
    <source>
        <dbReference type="EMBL" id="EHO67765.1"/>
    </source>
</evidence>
<dbReference type="PANTHER" id="PTHR45661:SF3">
    <property type="entry name" value="IG-LIKE DOMAIN-CONTAINING PROTEIN"/>
    <property type="match status" value="1"/>
</dbReference>
<dbReference type="eggNOG" id="COG3209">
    <property type="taxonomic scope" value="Bacteria"/>
</dbReference>
<dbReference type="RefSeq" id="WP_006953335.1">
    <property type="nucleotide sequence ID" value="NZ_JH594523.1"/>
</dbReference>
<gene>
    <name evidence="2" type="ORF">HMPREF9140_01785</name>
</gene>
<comment type="caution">
    <text evidence="2">The sequence shown here is derived from an EMBL/GenBank/DDBJ whole genome shotgun (WGS) entry which is preliminary data.</text>
</comment>
<dbReference type="AlphaFoldDB" id="H1Q4E7"/>
<dbReference type="PANTHER" id="PTHR45661">
    <property type="entry name" value="SURFACE ANTIGEN"/>
    <property type="match status" value="1"/>
</dbReference>
<protein>
    <recommendedName>
        <fullName evidence="4">Leucine rich repeat protein</fullName>
    </recommendedName>
</protein>
<feature type="chain" id="PRO_5003552279" description="Leucine rich repeat protein" evidence="1">
    <location>
        <begin position="22"/>
        <end position="621"/>
    </location>
</feature>
<dbReference type="Pfam" id="PF13306">
    <property type="entry name" value="LRR_5"/>
    <property type="match status" value="2"/>
</dbReference>
<reference evidence="2 3" key="1">
    <citation type="submission" date="2011-12" db="EMBL/GenBank/DDBJ databases">
        <title>The Genome Sequence of Prevotella micans F0438.</title>
        <authorList>
            <consortium name="The Broad Institute Genome Sequencing Platform"/>
            <person name="Earl A."/>
            <person name="Ward D."/>
            <person name="Feldgarden M."/>
            <person name="Gevers D."/>
            <person name="Izard J."/>
            <person name="Baranova O.V."/>
            <person name="Blanton J.M."/>
            <person name="Wade W.G."/>
            <person name="Dewhirst F.E."/>
            <person name="Young S.K."/>
            <person name="Zeng Q."/>
            <person name="Gargeya S."/>
            <person name="Fitzgerald M."/>
            <person name="Haas B."/>
            <person name="Abouelleil A."/>
            <person name="Alvarado L."/>
            <person name="Arachchi H.M."/>
            <person name="Berlin A."/>
            <person name="Chapman S.B."/>
            <person name="Gearin G."/>
            <person name="Goldberg J."/>
            <person name="Griggs A."/>
            <person name="Gujja S."/>
            <person name="Hansen M."/>
            <person name="Heiman D."/>
            <person name="Howarth C."/>
            <person name="Larimer J."/>
            <person name="Lui A."/>
            <person name="MacDonald P.J.P."/>
            <person name="McCowen C."/>
            <person name="Montmayeur A."/>
            <person name="Murphy C."/>
            <person name="Neiman D."/>
            <person name="Pearson M."/>
            <person name="Priest M."/>
            <person name="Roberts A."/>
            <person name="Saif S."/>
            <person name="Shea T."/>
            <person name="Sisk P."/>
            <person name="Stolte C."/>
            <person name="Sykes S."/>
            <person name="Wortman J."/>
            <person name="Nusbaum C."/>
            <person name="Birren B."/>
        </authorList>
    </citation>
    <scope>NUCLEOTIDE SEQUENCE [LARGE SCALE GENOMIC DNA]</scope>
    <source>
        <strain evidence="2 3">F0438</strain>
    </source>
</reference>
<evidence type="ECO:0008006" key="4">
    <source>
        <dbReference type="Google" id="ProtNLM"/>
    </source>
</evidence>
<dbReference type="HOGENOM" id="CLU_016302_0_0_10"/>
<sequence>MKKIYLIIFFLTLAIGIQAQSGTYTANGLEWTYQINGLEATITGTTQQSPFTGPINIPNAIVIGSISYPVTTIGDGAFMSKSNLIGQLFIPNSVKTIGRTAFSQCTGLTGSLVIPNSVTTIADMAFWGANFTGSLIIPSSITEIGKQVFTYCNFTGTLTIPSNVTTIGEDAFLGCRSLTSLNLSNGITTIERGAFEYCEGLTGALVIPNSVTTIGENAFYMCSSLTGPVTLPNNLTTLKNGIFCYCYALRGPMVLPNSLTTIEGQVFQDCYNLRGTLIIPSSVRTVKNFAFINTGLDIIKFEDNPNINFEVGNIFGMSRNLKYIDMAGLPPLITTLTREYSGYNIFGGIEPFTMVYLSGGSSIAESGQENFVIGNTCDNFVVYDNYSSTWCDYPIQHPFLATKATYSGRSFYGNSWGSPRYYTLCLPYPATLPNGMRAYELTAKTGGGSYFRFVSIGDGGTELEANKPYLVRTTDGGTHTFGTEMNVQVPVTPPTIEVPATADGTIFFGGTTVNIDNATAAAGGYYNLESNTWKPIKTDNPNGTVHSFRAYIRSTSPTPAKGFAIVLDDENETTGIDNAEEDIEKGDGKIYSLDGKLLGTDVDALKSGEIYIKNGKKFYKF</sequence>
<evidence type="ECO:0000256" key="1">
    <source>
        <dbReference type="SAM" id="SignalP"/>
    </source>
</evidence>
<dbReference type="InterPro" id="IPR032675">
    <property type="entry name" value="LRR_dom_sf"/>
</dbReference>
<dbReference type="InterPro" id="IPR053139">
    <property type="entry name" value="Surface_bspA-like"/>
</dbReference>
<proteinExistence type="predicted"/>
<dbReference type="PATRIC" id="fig|883158.3.peg.1782"/>
<dbReference type="EMBL" id="AGWK01000046">
    <property type="protein sequence ID" value="EHO67765.1"/>
    <property type="molecule type" value="Genomic_DNA"/>
</dbReference>
<accession>H1Q4E7</accession>
<organism evidence="2 3">
    <name type="scientific">Prevotella micans F0438</name>
    <dbReference type="NCBI Taxonomy" id="883158"/>
    <lineage>
        <taxon>Bacteria</taxon>
        <taxon>Pseudomonadati</taxon>
        <taxon>Bacteroidota</taxon>
        <taxon>Bacteroidia</taxon>
        <taxon>Bacteroidales</taxon>
        <taxon>Prevotellaceae</taxon>
        <taxon>Prevotella</taxon>
    </lineage>
</organism>
<dbReference type="Proteomes" id="UP000016023">
    <property type="component" value="Unassembled WGS sequence"/>
</dbReference>
<feature type="signal peptide" evidence="1">
    <location>
        <begin position="1"/>
        <end position="21"/>
    </location>
</feature>
<dbReference type="STRING" id="883158.HMPREF9140_01785"/>
<dbReference type="InterPro" id="IPR026906">
    <property type="entry name" value="LRR_5"/>
</dbReference>
<keyword evidence="1" id="KW-0732">Signal</keyword>
<dbReference type="SUPFAM" id="SSF52058">
    <property type="entry name" value="L domain-like"/>
    <property type="match status" value="1"/>
</dbReference>
<evidence type="ECO:0000313" key="3">
    <source>
        <dbReference type="Proteomes" id="UP000016023"/>
    </source>
</evidence>
<name>H1Q4E7_9BACT</name>
<dbReference type="Gene3D" id="3.80.10.10">
    <property type="entry name" value="Ribonuclease Inhibitor"/>
    <property type="match status" value="3"/>
</dbReference>
<keyword evidence="3" id="KW-1185">Reference proteome</keyword>